<protein>
    <submittedName>
        <fullName evidence="2">HPr family phosphocarrier protein</fullName>
    </submittedName>
</protein>
<dbReference type="Proteomes" id="UP000886805">
    <property type="component" value="Unassembled WGS sequence"/>
</dbReference>
<name>A0A9D1X3S0_9FIRM</name>
<evidence type="ECO:0000313" key="2">
    <source>
        <dbReference type="EMBL" id="HIX72257.1"/>
    </source>
</evidence>
<proteinExistence type="predicted"/>
<dbReference type="Gene3D" id="3.30.1340.10">
    <property type="entry name" value="HPr-like"/>
    <property type="match status" value="1"/>
</dbReference>
<evidence type="ECO:0000313" key="3">
    <source>
        <dbReference type="Proteomes" id="UP000886805"/>
    </source>
</evidence>
<dbReference type="InterPro" id="IPR000032">
    <property type="entry name" value="HPr-like"/>
</dbReference>
<organism evidence="2 3">
    <name type="scientific">Candidatus Anaerobutyricum stercoripullorum</name>
    <dbReference type="NCBI Taxonomy" id="2838456"/>
    <lineage>
        <taxon>Bacteria</taxon>
        <taxon>Bacillati</taxon>
        <taxon>Bacillota</taxon>
        <taxon>Clostridia</taxon>
        <taxon>Lachnospirales</taxon>
        <taxon>Lachnospiraceae</taxon>
        <taxon>Anaerobutyricum</taxon>
    </lineage>
</organism>
<evidence type="ECO:0000259" key="1">
    <source>
        <dbReference type="Pfam" id="PF00381"/>
    </source>
</evidence>
<dbReference type="Pfam" id="PF00381">
    <property type="entry name" value="PTS-HPr"/>
    <property type="match status" value="1"/>
</dbReference>
<feature type="domain" description="HPr" evidence="1">
    <location>
        <begin position="16"/>
        <end position="74"/>
    </location>
</feature>
<dbReference type="AlphaFoldDB" id="A0A9D1X3S0"/>
<gene>
    <name evidence="2" type="ORF">H9849_04475</name>
</gene>
<reference evidence="2" key="1">
    <citation type="journal article" date="2021" name="PeerJ">
        <title>Extensive microbial diversity within the chicken gut microbiome revealed by metagenomics and culture.</title>
        <authorList>
            <person name="Gilroy R."/>
            <person name="Ravi A."/>
            <person name="Getino M."/>
            <person name="Pursley I."/>
            <person name="Horton D.L."/>
            <person name="Alikhan N.F."/>
            <person name="Baker D."/>
            <person name="Gharbi K."/>
            <person name="Hall N."/>
            <person name="Watson M."/>
            <person name="Adriaenssens E.M."/>
            <person name="Foster-Nyarko E."/>
            <person name="Jarju S."/>
            <person name="Secka A."/>
            <person name="Antonio M."/>
            <person name="Oren A."/>
            <person name="Chaudhuri R.R."/>
            <person name="La Ragione R."/>
            <person name="Hildebrand F."/>
            <person name="Pallen M.J."/>
        </authorList>
    </citation>
    <scope>NUCLEOTIDE SEQUENCE</scope>
    <source>
        <strain evidence="2">ChiSxjej3B15-1167</strain>
    </source>
</reference>
<sequence length="78" mass="8643">MVTTTVSIDSLDKIQSFVKIINEYNGRFDLVSGCSRVNAKSIMGIFSLDISRPLHLNIYNDESAGYVTDAISAFIIPR</sequence>
<comment type="caution">
    <text evidence="2">The sequence shown here is derived from an EMBL/GenBank/DDBJ whole genome shotgun (WGS) entry which is preliminary data.</text>
</comment>
<reference evidence="2" key="2">
    <citation type="submission" date="2021-04" db="EMBL/GenBank/DDBJ databases">
        <authorList>
            <person name="Gilroy R."/>
        </authorList>
    </citation>
    <scope>NUCLEOTIDE SEQUENCE</scope>
    <source>
        <strain evidence="2">ChiSxjej3B15-1167</strain>
    </source>
</reference>
<dbReference type="EMBL" id="DXEQ01000125">
    <property type="protein sequence ID" value="HIX72257.1"/>
    <property type="molecule type" value="Genomic_DNA"/>
</dbReference>
<accession>A0A9D1X3S0</accession>
<dbReference type="InterPro" id="IPR035895">
    <property type="entry name" value="HPr-like_sf"/>
</dbReference>
<dbReference type="SUPFAM" id="SSF55594">
    <property type="entry name" value="HPr-like"/>
    <property type="match status" value="1"/>
</dbReference>